<keyword evidence="1" id="KW-1133">Transmembrane helix</keyword>
<reference evidence="2" key="1">
    <citation type="submission" date="2022-05" db="EMBL/GenBank/DDBJ databases">
        <title>Comparative genomics of Staphylococcus equorum isolates.</title>
        <authorList>
            <person name="Luelf R.H."/>
        </authorList>
    </citation>
    <scope>NUCLEOTIDE SEQUENCE</scope>
    <source>
        <strain evidence="2">TMW 2.2497</strain>
    </source>
</reference>
<protein>
    <submittedName>
        <fullName evidence="2">Uncharacterized protein</fullName>
    </submittedName>
</protein>
<evidence type="ECO:0000313" key="2">
    <source>
        <dbReference type="EMBL" id="MDG0847053.1"/>
    </source>
</evidence>
<feature type="transmembrane region" description="Helical" evidence="1">
    <location>
        <begin position="52"/>
        <end position="75"/>
    </location>
</feature>
<organism evidence="2 3">
    <name type="scientific">Staphylococcus equorum</name>
    <dbReference type="NCBI Taxonomy" id="246432"/>
    <lineage>
        <taxon>Bacteria</taxon>
        <taxon>Bacillati</taxon>
        <taxon>Bacillota</taxon>
        <taxon>Bacilli</taxon>
        <taxon>Bacillales</taxon>
        <taxon>Staphylococcaceae</taxon>
        <taxon>Staphylococcus</taxon>
    </lineage>
</organism>
<dbReference type="EMBL" id="JAMBQA010000008">
    <property type="protein sequence ID" value="MDG0847053.1"/>
    <property type="molecule type" value="Genomic_DNA"/>
</dbReference>
<accession>A0A9X4L670</accession>
<dbReference type="RefSeq" id="WP_107518147.1">
    <property type="nucleotide sequence ID" value="NZ_JAMBPY010000008.1"/>
</dbReference>
<sequence>MFQPVIDILQNLAPELKLLVSAIVAILGVVFVIKPVAQAFKAFSDSKWMQGLMWVIAAVVIVALSFGIIGIIYGVGEEQGTTMEEELSYQYQPENVERI</sequence>
<keyword evidence="3" id="KW-1185">Reference proteome</keyword>
<comment type="caution">
    <text evidence="2">The sequence shown here is derived from an EMBL/GenBank/DDBJ whole genome shotgun (WGS) entry which is preliminary data.</text>
</comment>
<dbReference type="Proteomes" id="UP001152422">
    <property type="component" value="Unassembled WGS sequence"/>
</dbReference>
<evidence type="ECO:0000313" key="3">
    <source>
        <dbReference type="Proteomes" id="UP001152422"/>
    </source>
</evidence>
<name>A0A9X4L670_9STAP</name>
<dbReference type="AlphaFoldDB" id="A0A9X4L670"/>
<keyword evidence="1" id="KW-0472">Membrane</keyword>
<proteinExistence type="predicted"/>
<feature type="transmembrane region" description="Helical" evidence="1">
    <location>
        <begin position="18"/>
        <end position="40"/>
    </location>
</feature>
<evidence type="ECO:0000256" key="1">
    <source>
        <dbReference type="SAM" id="Phobius"/>
    </source>
</evidence>
<gene>
    <name evidence="2" type="ORF">M4L89_12520</name>
</gene>
<keyword evidence="1" id="KW-0812">Transmembrane</keyword>